<dbReference type="GeneID" id="3890524"/>
<dbReference type="KEGG" id="vg:3890524"/>
<evidence type="ECO:0000313" key="1">
    <source>
        <dbReference type="EMBL" id="BAE72404.1"/>
    </source>
</evidence>
<evidence type="ECO:0000313" key="2">
    <source>
        <dbReference type="Proteomes" id="UP000202376"/>
    </source>
</evidence>
<dbReference type="Proteomes" id="UP000202376">
    <property type="component" value="Segment"/>
</dbReference>
<sequence length="134" mass="15975">MMELQYNGQAYKKRFVREFIALMCANAKTPCCAAAGINWRRSSRTCLRVHNARVFERLRHCSERYFWPDGNRFWCQPHRRHRPRRCATWSPHRASEPRTLDDDALDDYAKTYGYDQEDGELTPLHQNINNLNVK</sequence>
<accession>Q2NP41</accession>
<protein>
    <submittedName>
        <fullName evidence="1">LEF6</fullName>
    </submittedName>
</protein>
<name>Q2NP41_NPVHC</name>
<proteinExistence type="predicted"/>
<reference evidence="1 2" key="3">
    <citation type="journal article" date="2006" name="J. Gen. Virol.">
        <title>Gene organization and complete sequence of the Hyphantria cunea nucleopolyhedrovirus genome.</title>
        <authorList>
            <person name="Ikeda M."/>
            <person name="Shikata M."/>
            <person name="Shirata N."/>
            <person name="Chaeychomsri S."/>
            <person name="Kobayashi M."/>
        </authorList>
    </citation>
    <scope>NUCLEOTIDE SEQUENCE [LARGE SCALE GENOMIC DNA]</scope>
</reference>
<dbReference type="EMBL" id="AP009046">
    <property type="protein sequence ID" value="BAE72404.1"/>
    <property type="molecule type" value="Genomic_DNA"/>
</dbReference>
<dbReference type="OrthoDB" id="14881at10239"/>
<organismHost>
    <name type="scientific">Lepidoptera</name>
    <name type="common">moths &amp; butterflies</name>
    <dbReference type="NCBI Taxonomy" id="7088"/>
</organismHost>
<keyword evidence="2" id="KW-1185">Reference proteome</keyword>
<organism evidence="1 2">
    <name type="scientific">Hyphantria cunea nuclear polyhedrosis virus</name>
    <name type="common">HcNPV</name>
    <dbReference type="NCBI Taxonomy" id="28288"/>
    <lineage>
        <taxon>Viruses</taxon>
        <taxon>Viruses incertae sedis</taxon>
        <taxon>Naldaviricetes</taxon>
        <taxon>Lefavirales</taxon>
        <taxon>Baculoviridae</taxon>
        <taxon>Alphabaculovirus</taxon>
        <taxon>Alphabaculovirus hycuneae</taxon>
    </lineage>
</organism>
<reference evidence="1 2" key="1">
    <citation type="journal article" date="2002" name="Virus Genes">
        <title>Identification and characterization of Hyphantria cunea nucleopolyhedrovirus homologous repeated regions.</title>
        <authorList>
            <person name="FelipeAlves C.A."/>
            <person name="Ikeda M."/>
            <person name="Kobayashi M."/>
        </authorList>
    </citation>
    <scope>NUCLEOTIDE SEQUENCE [LARGE SCALE GENOMIC DNA]</scope>
</reference>
<reference evidence="1 2" key="2">
    <citation type="journal article" date="2004" name="Virology">
        <title>Identification and functional analysis of Hyphantria cunea nucleopolyhedrovirus iap genes.</title>
        <authorList>
            <person name="Ikeda M."/>
            <person name="Yanagimoto K."/>
            <person name="Kobayashi M."/>
        </authorList>
    </citation>
    <scope>NUCLEOTIDE SEQUENCE [LARGE SCALE GENOMIC DNA]</scope>
</reference>
<gene>
    <name evidence="1" type="primary">lef6</name>
    <name evidence="1" type="ORF">HynVgp115</name>
</gene>
<dbReference type="RefSeq" id="YP_473303.1">
    <property type="nucleotide sequence ID" value="NC_007767.1"/>
</dbReference>